<dbReference type="EMBL" id="BGZK01000429">
    <property type="protein sequence ID" value="GBP43061.1"/>
    <property type="molecule type" value="Genomic_DNA"/>
</dbReference>
<proteinExistence type="predicted"/>
<accession>A0A4C1VW89</accession>
<keyword evidence="2" id="KW-1185">Reference proteome</keyword>
<protein>
    <submittedName>
        <fullName evidence="1">Uncharacterized protein</fullName>
    </submittedName>
</protein>
<comment type="caution">
    <text evidence="1">The sequence shown here is derived from an EMBL/GenBank/DDBJ whole genome shotgun (WGS) entry which is preliminary data.</text>
</comment>
<evidence type="ECO:0000313" key="1">
    <source>
        <dbReference type="EMBL" id="GBP43061.1"/>
    </source>
</evidence>
<dbReference type="Proteomes" id="UP000299102">
    <property type="component" value="Unassembled WGS sequence"/>
</dbReference>
<evidence type="ECO:0000313" key="2">
    <source>
        <dbReference type="Proteomes" id="UP000299102"/>
    </source>
</evidence>
<dbReference type="AlphaFoldDB" id="A0A4C1VW89"/>
<organism evidence="1 2">
    <name type="scientific">Eumeta variegata</name>
    <name type="common">Bagworm moth</name>
    <name type="synonym">Eumeta japonica</name>
    <dbReference type="NCBI Taxonomy" id="151549"/>
    <lineage>
        <taxon>Eukaryota</taxon>
        <taxon>Metazoa</taxon>
        <taxon>Ecdysozoa</taxon>
        <taxon>Arthropoda</taxon>
        <taxon>Hexapoda</taxon>
        <taxon>Insecta</taxon>
        <taxon>Pterygota</taxon>
        <taxon>Neoptera</taxon>
        <taxon>Endopterygota</taxon>
        <taxon>Lepidoptera</taxon>
        <taxon>Glossata</taxon>
        <taxon>Ditrysia</taxon>
        <taxon>Tineoidea</taxon>
        <taxon>Psychidae</taxon>
        <taxon>Oiketicinae</taxon>
        <taxon>Eumeta</taxon>
    </lineage>
</organism>
<gene>
    <name evidence="1" type="ORF">EVAR_96323_1</name>
</gene>
<reference evidence="1 2" key="1">
    <citation type="journal article" date="2019" name="Commun. Biol.">
        <title>The bagworm genome reveals a unique fibroin gene that provides high tensile strength.</title>
        <authorList>
            <person name="Kono N."/>
            <person name="Nakamura H."/>
            <person name="Ohtoshi R."/>
            <person name="Tomita M."/>
            <person name="Numata K."/>
            <person name="Arakawa K."/>
        </authorList>
    </citation>
    <scope>NUCLEOTIDE SEQUENCE [LARGE SCALE GENOMIC DNA]</scope>
</reference>
<sequence>MTIRRSSPLLAFRKSAASWANSGLLTILSIDMMVRMSSPSGPAGDSCLAEAGLGFPDSLLSRFRYGPRGCSGPCVGGGRELPFITGWMTLAIAVNAFWDVTRVFGAFALFCRVRFAAFNTAGLCVAVLRAGQTRVVGVKTNSGVLRRPATRIIALQTDGEVLAAGALTGGGMLPADNAGLT</sequence>
<name>A0A4C1VW89_EUMVA</name>